<dbReference type="InterPro" id="IPR029045">
    <property type="entry name" value="ClpP/crotonase-like_dom_sf"/>
</dbReference>
<name>A0A6P1TN29_9FIRM</name>
<accession>A0A6P1TN29</accession>
<organism evidence="2 3">
    <name type="scientific">Anaerocolumna sedimenticola</name>
    <dbReference type="NCBI Taxonomy" id="2696063"/>
    <lineage>
        <taxon>Bacteria</taxon>
        <taxon>Bacillati</taxon>
        <taxon>Bacillota</taxon>
        <taxon>Clostridia</taxon>
        <taxon>Lachnospirales</taxon>
        <taxon>Lachnospiraceae</taxon>
        <taxon>Anaerocolumna</taxon>
    </lineage>
</organism>
<dbReference type="Pfam" id="PF00378">
    <property type="entry name" value="ECH_1"/>
    <property type="match status" value="1"/>
</dbReference>
<dbReference type="InterPro" id="IPR001753">
    <property type="entry name" value="Enoyl-CoA_hydra/iso"/>
</dbReference>
<dbReference type="AlphaFoldDB" id="A0A6P1TN29"/>
<sequence>MKYQNINCYRKNEFSIIEINRPYANNKLSVNCMSEILEAFEHSEHDNNCKVVILTGKGEFFCGGGDLGDYYQQNSRDILYFGNLLVKLHQKIAKFPKLVTAAVNGDVCGGGLSLLECCDLAVSVRTSSFSIPEINNELAPMISLMGIRNHFSRKQCMEMIAFGKELDAGTALSYGLINHITEREDVIDVAMEYVRKFLGKNEFAFSICKQYYNNTQGLSYDQQYEAGKYHLVTMLKSF</sequence>
<dbReference type="PANTHER" id="PTHR42964:SF1">
    <property type="entry name" value="POLYKETIDE BIOSYNTHESIS ENOYL-COA HYDRATASE PKSH-RELATED"/>
    <property type="match status" value="1"/>
</dbReference>
<reference evidence="2 3" key="1">
    <citation type="submission" date="2020-01" db="EMBL/GenBank/DDBJ databases">
        <title>Genome analysis of Anaerocolumna sp. CBA3638.</title>
        <authorList>
            <person name="Kim J."/>
            <person name="Roh S.W."/>
        </authorList>
    </citation>
    <scope>NUCLEOTIDE SEQUENCE [LARGE SCALE GENOMIC DNA]</scope>
    <source>
        <strain evidence="2 3">CBA3638</strain>
    </source>
</reference>
<protein>
    <recommendedName>
        <fullName evidence="4">Enoyl-CoA hydratase</fullName>
    </recommendedName>
</protein>
<dbReference type="GO" id="GO:0003824">
    <property type="term" value="F:catalytic activity"/>
    <property type="evidence" value="ECO:0007669"/>
    <property type="project" value="UniProtKB-ARBA"/>
</dbReference>
<proteinExistence type="inferred from homology"/>
<dbReference type="SUPFAM" id="SSF52096">
    <property type="entry name" value="ClpP/crotonase"/>
    <property type="match status" value="1"/>
</dbReference>
<evidence type="ECO:0000313" key="3">
    <source>
        <dbReference type="Proteomes" id="UP000464314"/>
    </source>
</evidence>
<gene>
    <name evidence="2" type="ORF">Ana3638_10150</name>
</gene>
<dbReference type="CDD" id="cd06558">
    <property type="entry name" value="crotonase-like"/>
    <property type="match status" value="1"/>
</dbReference>
<evidence type="ECO:0000256" key="1">
    <source>
        <dbReference type="ARBA" id="ARBA00005254"/>
    </source>
</evidence>
<comment type="similarity">
    <text evidence="1">Belongs to the enoyl-CoA hydratase/isomerase family.</text>
</comment>
<dbReference type="PANTHER" id="PTHR42964">
    <property type="entry name" value="ENOYL-COA HYDRATASE"/>
    <property type="match status" value="1"/>
</dbReference>
<dbReference type="EMBL" id="CP048000">
    <property type="protein sequence ID" value="QHQ61085.1"/>
    <property type="molecule type" value="Genomic_DNA"/>
</dbReference>
<dbReference type="KEGG" id="anr:Ana3638_10150"/>
<evidence type="ECO:0000313" key="2">
    <source>
        <dbReference type="EMBL" id="QHQ61085.1"/>
    </source>
</evidence>
<dbReference type="Gene3D" id="3.90.226.10">
    <property type="entry name" value="2-enoyl-CoA Hydratase, Chain A, domain 1"/>
    <property type="match status" value="1"/>
</dbReference>
<dbReference type="InterPro" id="IPR051683">
    <property type="entry name" value="Enoyl-CoA_Hydratase/Isomerase"/>
</dbReference>
<keyword evidence="3" id="KW-1185">Reference proteome</keyword>
<evidence type="ECO:0008006" key="4">
    <source>
        <dbReference type="Google" id="ProtNLM"/>
    </source>
</evidence>
<dbReference type="RefSeq" id="WP_161837912.1">
    <property type="nucleotide sequence ID" value="NZ_CP048000.1"/>
</dbReference>
<dbReference type="Proteomes" id="UP000464314">
    <property type="component" value="Chromosome"/>
</dbReference>